<dbReference type="AlphaFoldDB" id="A0A0S4QL21"/>
<sequence>MHALQGVRVLDLGTYLAGPFCATVLGEFGADIIKVERPGTGDNLRRFGTDTDCGDTLVWLSESRNKQSVTLNLADPRGLEILRELIATVDVVIENFRPGVMERWGLGPEQIAELNPRAVLLRVSAYGQSGPNRDLPGFARIAHAFSGLAYLAGEPDGPPVTPGSTSLADYMTGLYGVIGVLMALRARESTGKGQVVDLALYESVFRALDEIAPAYQQLGFVRQRMGADTVNVLPHSHYRTKDDRWIAIACSNDDMFARLARAMERPELADADQLGPKANRLAARGLVNSLVGEWVGSLPCDEVLARCRQAQVPAGQLYSIADIFDDPQYRHRQTITVEESRIGPLAVPGVIPALSDTPGEIRWLGPELGAHTDAVLTELLQRRPEEITQLRADGVI</sequence>
<dbReference type="InterPro" id="IPR023606">
    <property type="entry name" value="CoA-Trfase_III_dom_1_sf"/>
</dbReference>
<dbReference type="Proteomes" id="UP000198802">
    <property type="component" value="Unassembled WGS sequence"/>
</dbReference>
<dbReference type="Gene3D" id="3.40.50.10540">
    <property type="entry name" value="Crotonobetainyl-coa:carnitine coa-transferase, domain 1"/>
    <property type="match status" value="1"/>
</dbReference>
<reference evidence="3" key="1">
    <citation type="submission" date="2015-11" db="EMBL/GenBank/DDBJ databases">
        <authorList>
            <person name="Varghese N."/>
        </authorList>
    </citation>
    <scope>NUCLEOTIDE SEQUENCE [LARGE SCALE GENOMIC DNA]</scope>
    <source>
        <strain evidence="3">DSM 45899</strain>
    </source>
</reference>
<evidence type="ECO:0000256" key="1">
    <source>
        <dbReference type="ARBA" id="ARBA00022679"/>
    </source>
</evidence>
<gene>
    <name evidence="2" type="ORF">Ga0074812_104291</name>
</gene>
<name>A0A0S4QL21_9ACTN</name>
<dbReference type="RefSeq" id="WP_091273421.1">
    <property type="nucleotide sequence ID" value="NZ_FAOZ01000004.1"/>
</dbReference>
<keyword evidence="3" id="KW-1185">Reference proteome</keyword>
<dbReference type="InterPro" id="IPR003673">
    <property type="entry name" value="CoA-Trfase_fam_III"/>
</dbReference>
<evidence type="ECO:0000313" key="3">
    <source>
        <dbReference type="Proteomes" id="UP000198802"/>
    </source>
</evidence>
<protein>
    <submittedName>
        <fullName evidence="2">Crotonobetainyl-CoA:carnitine CoA-transferase CaiB</fullName>
    </submittedName>
</protein>
<evidence type="ECO:0000313" key="2">
    <source>
        <dbReference type="EMBL" id="CUU55210.1"/>
    </source>
</evidence>
<proteinExistence type="predicted"/>
<dbReference type="PANTHER" id="PTHR48207:SF3">
    <property type="entry name" value="SUCCINATE--HYDROXYMETHYLGLUTARATE COA-TRANSFERASE"/>
    <property type="match status" value="1"/>
</dbReference>
<dbReference type="PANTHER" id="PTHR48207">
    <property type="entry name" value="SUCCINATE--HYDROXYMETHYLGLUTARATE COA-TRANSFERASE"/>
    <property type="match status" value="1"/>
</dbReference>
<dbReference type="InterPro" id="IPR050483">
    <property type="entry name" value="CoA-transferase_III_domain"/>
</dbReference>
<dbReference type="SUPFAM" id="SSF89796">
    <property type="entry name" value="CoA-transferase family III (CaiB/BaiF)"/>
    <property type="match status" value="1"/>
</dbReference>
<dbReference type="InterPro" id="IPR044855">
    <property type="entry name" value="CoA-Trfase_III_dom3_sf"/>
</dbReference>
<accession>A0A0S4QL21</accession>
<dbReference type="Pfam" id="PF02515">
    <property type="entry name" value="CoA_transf_3"/>
    <property type="match status" value="1"/>
</dbReference>
<keyword evidence="1 2" id="KW-0808">Transferase</keyword>
<dbReference type="EMBL" id="FAOZ01000004">
    <property type="protein sequence ID" value="CUU55210.1"/>
    <property type="molecule type" value="Genomic_DNA"/>
</dbReference>
<dbReference type="Gene3D" id="3.30.1540.10">
    <property type="entry name" value="formyl-coa transferase, domain 3"/>
    <property type="match status" value="1"/>
</dbReference>
<organism evidence="2 3">
    <name type="scientific">Parafrankia irregularis</name>
    <dbReference type="NCBI Taxonomy" id="795642"/>
    <lineage>
        <taxon>Bacteria</taxon>
        <taxon>Bacillati</taxon>
        <taxon>Actinomycetota</taxon>
        <taxon>Actinomycetes</taxon>
        <taxon>Frankiales</taxon>
        <taxon>Frankiaceae</taxon>
        <taxon>Parafrankia</taxon>
    </lineage>
</organism>
<dbReference type="GO" id="GO:0008410">
    <property type="term" value="F:CoA-transferase activity"/>
    <property type="evidence" value="ECO:0007669"/>
    <property type="project" value="TreeGrafter"/>
</dbReference>